<dbReference type="OMA" id="ELKCYIN"/>
<keyword evidence="3" id="KW-1185">Reference proteome</keyword>
<dbReference type="eggNOG" id="ENOG502ST40">
    <property type="taxonomic scope" value="Eukaryota"/>
</dbReference>
<dbReference type="AlphaFoldDB" id="A4D9Y6"/>
<dbReference type="InParanoid" id="A4D9Y6"/>
<evidence type="ECO:0000313" key="2">
    <source>
        <dbReference type="EMBL" id="EBA27267.1"/>
    </source>
</evidence>
<accession>A4D9Y6</accession>
<dbReference type="GeneID" id="5077006"/>
<dbReference type="Gene3D" id="2.30.30.40">
    <property type="entry name" value="SH3 Domains"/>
    <property type="match status" value="1"/>
</dbReference>
<evidence type="ECO:0000256" key="1">
    <source>
        <dbReference type="SAM" id="SignalP"/>
    </source>
</evidence>
<keyword evidence="1" id="KW-0732">Signal</keyword>
<protein>
    <recommendedName>
        <fullName evidence="4">Cyanovirin-N domain-containing protein</fullName>
    </recommendedName>
</protein>
<evidence type="ECO:0000313" key="3">
    <source>
        <dbReference type="Proteomes" id="UP000002530"/>
    </source>
</evidence>
<gene>
    <name evidence="2" type="ORF">AFUA_3G00175</name>
</gene>
<dbReference type="VEuPathDB" id="FungiDB:Afu3g00175"/>
<proteinExistence type="predicted"/>
<dbReference type="HOGENOM" id="CLU_2170497_0_0_1"/>
<dbReference type="OrthoDB" id="2251794at2759"/>
<name>A4D9Y6_ASPFU</name>
<organism evidence="2 3">
    <name type="scientific">Aspergillus fumigatus (strain ATCC MYA-4609 / CBS 101355 / FGSC A1100 / Af293)</name>
    <name type="common">Neosartorya fumigata</name>
    <dbReference type="NCBI Taxonomy" id="330879"/>
    <lineage>
        <taxon>Eukaryota</taxon>
        <taxon>Fungi</taxon>
        <taxon>Dikarya</taxon>
        <taxon>Ascomycota</taxon>
        <taxon>Pezizomycotina</taxon>
        <taxon>Eurotiomycetes</taxon>
        <taxon>Eurotiomycetidae</taxon>
        <taxon>Eurotiales</taxon>
        <taxon>Aspergillaceae</taxon>
        <taxon>Aspergillus</taxon>
        <taxon>Aspergillus subgen. Fumigati</taxon>
    </lineage>
</organism>
<dbReference type="RefSeq" id="XP_001481581.1">
    <property type="nucleotide sequence ID" value="XM_001481531.1"/>
</dbReference>
<dbReference type="EMBL" id="AAHF01000010">
    <property type="protein sequence ID" value="EBA27267.1"/>
    <property type="molecule type" value="Genomic_DNA"/>
</dbReference>
<evidence type="ECO:0008006" key="4">
    <source>
        <dbReference type="Google" id="ProtNLM"/>
    </source>
</evidence>
<sequence length="110" mass="12122">MKIVFPALLSLPIGALAGSAQWCHIVNSDVKVNCRAGPHLNSRVVRTLSPGENLYFGCYKRGDCYKDNCTWDHQINPGGKGDCYVNGYFTDNHCTMGNTTYSLCSCLSYC</sequence>
<feature type="chain" id="PRO_5002666796" description="Cyanovirin-N domain-containing protein" evidence="1">
    <location>
        <begin position="18"/>
        <end position="110"/>
    </location>
</feature>
<reference evidence="2 3" key="1">
    <citation type="journal article" date="2005" name="Nature">
        <title>Genomic sequence of the pathogenic and allergenic filamentous fungus Aspergillus fumigatus.</title>
        <authorList>
            <person name="Nierman W.C."/>
            <person name="Pain A."/>
            <person name="Anderson M.J."/>
            <person name="Wortman J.R."/>
            <person name="Kim H.S."/>
            <person name="Arroyo J."/>
            <person name="Berriman M."/>
            <person name="Abe K."/>
            <person name="Archer D.B."/>
            <person name="Bermejo C."/>
            <person name="Bennett J."/>
            <person name="Bowyer P."/>
            <person name="Chen D."/>
            <person name="Collins M."/>
            <person name="Coulsen R."/>
            <person name="Davies R."/>
            <person name="Dyer P.S."/>
            <person name="Farman M."/>
            <person name="Fedorova N."/>
            <person name="Fedorova N."/>
            <person name="Feldblyum T.V."/>
            <person name="Fischer R."/>
            <person name="Fosker N."/>
            <person name="Fraser A."/>
            <person name="Garcia J.L."/>
            <person name="Garcia M.J."/>
            <person name="Goble A."/>
            <person name="Goldman G.H."/>
            <person name="Gomi K."/>
            <person name="Griffith-Jones S."/>
            <person name="Gwilliam R."/>
            <person name="Haas B."/>
            <person name="Haas H."/>
            <person name="Harris D."/>
            <person name="Horiuchi H."/>
            <person name="Huang J."/>
            <person name="Humphray S."/>
            <person name="Jimenez J."/>
            <person name="Keller N."/>
            <person name="Khouri H."/>
            <person name="Kitamoto K."/>
            <person name="Kobayashi T."/>
            <person name="Konzack S."/>
            <person name="Kulkarni R."/>
            <person name="Kumagai T."/>
            <person name="Lafon A."/>
            <person name="Latge J.P."/>
            <person name="Li W."/>
            <person name="Lord A."/>
            <person name="Lu C."/>
            <person name="Majoros W.H."/>
            <person name="May G.S."/>
            <person name="Miller B.L."/>
            <person name="Mohamoud Y."/>
            <person name="Molina M."/>
            <person name="Monod M."/>
            <person name="Mouyna I."/>
            <person name="Mulligan S."/>
            <person name="Murphy L."/>
            <person name="O'Neil S."/>
            <person name="Paulsen I."/>
            <person name="Penalva M.A."/>
            <person name="Pertea M."/>
            <person name="Price C."/>
            <person name="Pritchard B.L."/>
            <person name="Quail M.A."/>
            <person name="Rabbinowitsch E."/>
            <person name="Rawlins N."/>
            <person name="Rajandream M.A."/>
            <person name="Reichard U."/>
            <person name="Renauld H."/>
            <person name="Robson G.D."/>
            <person name="Rodriguez de Cordoba S."/>
            <person name="Rodriguez-Pena J.M."/>
            <person name="Ronning C.M."/>
            <person name="Rutter S."/>
            <person name="Salzberg S.L."/>
            <person name="Sanchez M."/>
            <person name="Sanchez-Ferrero J.C."/>
            <person name="Saunders D."/>
            <person name="Seeger K."/>
            <person name="Squares R."/>
            <person name="Squares S."/>
            <person name="Takeuchi M."/>
            <person name="Tekaia F."/>
            <person name="Turner G."/>
            <person name="Vazquez de Aldana C.R."/>
            <person name="Weidman J."/>
            <person name="White O."/>
            <person name="Woodward J."/>
            <person name="Yu J.H."/>
            <person name="Fraser C."/>
            <person name="Galagan J.E."/>
            <person name="Asai K."/>
            <person name="Machida M."/>
            <person name="Hall N."/>
            <person name="Barrell B."/>
            <person name="Denning D.W."/>
        </authorList>
    </citation>
    <scope>NUCLEOTIDE SEQUENCE [LARGE SCALE GENOMIC DNA]</scope>
    <source>
        <strain evidence="2 3">Af293</strain>
    </source>
</reference>
<dbReference type="Proteomes" id="UP000002530">
    <property type="component" value="Unassembled WGS sequence"/>
</dbReference>
<feature type="signal peptide" evidence="1">
    <location>
        <begin position="1"/>
        <end position="17"/>
    </location>
</feature>
<dbReference type="KEGG" id="afm:AFUA_3G00175"/>
<comment type="caution">
    <text evidence="2">The sequence shown here is derived from an EMBL/GenBank/DDBJ whole genome shotgun (WGS) entry which is preliminary data.</text>
</comment>